<name>A0A1G2SY07_9BACT</name>
<evidence type="ECO:0000256" key="6">
    <source>
        <dbReference type="ARBA" id="ARBA00022723"/>
    </source>
</evidence>
<evidence type="ECO:0000256" key="2">
    <source>
        <dbReference type="ARBA" id="ARBA00012722"/>
    </source>
</evidence>
<dbReference type="SUPFAM" id="SSF50249">
    <property type="entry name" value="Nucleic acid-binding proteins"/>
    <property type="match status" value="1"/>
</dbReference>
<dbReference type="Pfam" id="PF01653">
    <property type="entry name" value="DNA_ligase_aden"/>
    <property type="match status" value="1"/>
</dbReference>
<feature type="binding site" evidence="14">
    <location>
        <begin position="36"/>
        <end position="40"/>
    </location>
    <ligand>
        <name>NAD(+)</name>
        <dbReference type="ChEBI" id="CHEBI:57540"/>
    </ligand>
</feature>
<keyword evidence="5 14" id="KW-0235">DNA replication</keyword>
<keyword evidence="10 14" id="KW-0520">NAD</keyword>
<comment type="cofactor">
    <cofactor evidence="14">
        <name>Mg(2+)</name>
        <dbReference type="ChEBI" id="CHEBI:18420"/>
    </cofactor>
    <cofactor evidence="14">
        <name>Mn(2+)</name>
        <dbReference type="ChEBI" id="CHEBI:29035"/>
    </cofactor>
</comment>
<comment type="caution">
    <text evidence="16">The sequence shown here is derived from an EMBL/GenBank/DDBJ whole genome shotgun (WGS) entry which is preliminary data.</text>
</comment>
<dbReference type="PANTHER" id="PTHR23389">
    <property type="entry name" value="CHROMOSOME TRANSMISSION FIDELITY FACTOR 18"/>
    <property type="match status" value="1"/>
</dbReference>
<feature type="active site" description="N6-AMP-lysine intermediate" evidence="14">
    <location>
        <position position="118"/>
    </location>
</feature>
<proteinExistence type="inferred from homology"/>
<dbReference type="SMART" id="SM00292">
    <property type="entry name" value="BRCT"/>
    <property type="match status" value="1"/>
</dbReference>
<dbReference type="HAMAP" id="MF_01588">
    <property type="entry name" value="DNA_ligase_A"/>
    <property type="match status" value="1"/>
</dbReference>
<dbReference type="Gene3D" id="3.30.470.30">
    <property type="entry name" value="DNA ligase/mRNA capping enzyme"/>
    <property type="match status" value="1"/>
</dbReference>
<dbReference type="GO" id="GO:0046872">
    <property type="term" value="F:metal ion binding"/>
    <property type="evidence" value="ECO:0007669"/>
    <property type="project" value="UniProtKB-KW"/>
</dbReference>
<dbReference type="SUPFAM" id="SSF56091">
    <property type="entry name" value="DNA ligase/mRNA capping enzyme, catalytic domain"/>
    <property type="match status" value="1"/>
</dbReference>
<keyword evidence="7 14" id="KW-0227">DNA damage</keyword>
<dbReference type="Gene3D" id="3.40.50.10190">
    <property type="entry name" value="BRCT domain"/>
    <property type="match status" value="1"/>
</dbReference>
<dbReference type="FunFam" id="1.10.150.20:FF:000007">
    <property type="entry name" value="DNA ligase"/>
    <property type="match status" value="1"/>
</dbReference>
<evidence type="ECO:0000256" key="11">
    <source>
        <dbReference type="ARBA" id="ARBA00023204"/>
    </source>
</evidence>
<dbReference type="InterPro" id="IPR041663">
    <property type="entry name" value="DisA/LigA_HHH"/>
</dbReference>
<dbReference type="GO" id="GO:0003911">
    <property type="term" value="F:DNA ligase (NAD+) activity"/>
    <property type="evidence" value="ECO:0007669"/>
    <property type="project" value="UniProtKB-UniRule"/>
</dbReference>
<evidence type="ECO:0000256" key="10">
    <source>
        <dbReference type="ARBA" id="ARBA00023027"/>
    </source>
</evidence>
<dbReference type="Pfam" id="PF03120">
    <property type="entry name" value="OB_DNA_ligase"/>
    <property type="match status" value="1"/>
</dbReference>
<feature type="binding site" evidence="14">
    <location>
        <position position="173"/>
    </location>
    <ligand>
        <name>NAD(+)</name>
        <dbReference type="ChEBI" id="CHEBI:57540"/>
    </ligand>
</feature>
<dbReference type="PROSITE" id="PS50172">
    <property type="entry name" value="BRCT"/>
    <property type="match status" value="1"/>
</dbReference>
<dbReference type="InterPro" id="IPR012340">
    <property type="entry name" value="NA-bd_OB-fold"/>
</dbReference>
<protein>
    <recommendedName>
        <fullName evidence="3 14">DNA ligase</fullName>
        <ecNumber evidence="2 14">6.5.1.2</ecNumber>
    </recommendedName>
    <alternativeName>
        <fullName evidence="14">Polydeoxyribonucleotide synthase [NAD(+)]</fullName>
    </alternativeName>
</protein>
<organism evidence="16 17">
    <name type="scientific">Candidatus Zambryskibacteria bacterium RIFCSPHIGHO2_01_FULL_44_22b</name>
    <dbReference type="NCBI Taxonomy" id="1802737"/>
    <lineage>
        <taxon>Bacteria</taxon>
        <taxon>Candidatus Zambryskiibacteriota</taxon>
    </lineage>
</organism>
<evidence type="ECO:0000256" key="14">
    <source>
        <dbReference type="HAMAP-Rule" id="MF_01588"/>
    </source>
</evidence>
<dbReference type="STRING" id="1802737.A2832_00525"/>
<dbReference type="CDD" id="cd17748">
    <property type="entry name" value="BRCT_DNA_ligase_like"/>
    <property type="match status" value="1"/>
</dbReference>
<sequence length="652" mass="74211">MVKIPKEILERVNKLRETIKRHSHLYHTLDKPEIEDSAYDALVRELEDLESQYPALNTPDSPTQQVGDVVLKEFSKVEHKVSQWSFNDAFDEDDIRAFDERIRRLLDGEKPEYLVELKIDGLKVVLTYEKGVLKTAATRGDGRVGEDVTGNVRTIRSIPHNLKQQVSIIIEGEIWMAKTVFDKLNQERKKKGEDLFANPRNIAAGSIRQLDPSITRSRRLDSFIYDIADLQLGHAVSKLNTQEEELNFLKELGFQINPHYKKFDNIEGVVKHWEFWNKKKNKEDYLLDGLVVKVNDVEQQKKLGYTGKSPRFGIAFKFSAEQVTTLVEDITLQLGRTGVLTPVAKLRPVLVAGSTVSRATLHNEDEIKRKDIRIGDTVVIQKAGDVIPEVVRVVEEMRTGKEKIFKFPEHPVRDAYVQQKRKLEYFVSRNVFNIDGLGKNIIQQLMDANLIYNFDDLFTIKKGDLETLERFGEKSIDNLLKAIEKARDVTLARFIASLSIPQVGEETARDLAEYFGTPKRFAEATFEQLTAINGVGDVVAQAILDWFSPPAGGKENKKLYDRLLKYVRVQSPKRPSFGKLNGKSFVLTGSLEKMSREEAKEKIRTLGGNISSSVSKNTDYLVAGADPGDKYEKAQELGVKILNEREFLDMLR</sequence>
<dbReference type="EC" id="6.5.1.2" evidence="2 14"/>
<dbReference type="InterPro" id="IPR010994">
    <property type="entry name" value="RuvA_2-like"/>
</dbReference>
<dbReference type="EMBL" id="MHVG01000025">
    <property type="protein sequence ID" value="OHA89752.1"/>
    <property type="molecule type" value="Genomic_DNA"/>
</dbReference>
<accession>A0A1G2SY07</accession>
<keyword evidence="8 14" id="KW-0862">Zinc</keyword>
<comment type="catalytic activity">
    <reaction evidence="12 14">
        <text>NAD(+) + (deoxyribonucleotide)n-3'-hydroxyl + 5'-phospho-(deoxyribonucleotide)m = (deoxyribonucleotide)n+m + AMP + beta-nicotinamide D-nucleotide.</text>
        <dbReference type="EC" id="6.5.1.2"/>
    </reaction>
</comment>
<evidence type="ECO:0000313" key="17">
    <source>
        <dbReference type="Proteomes" id="UP000178538"/>
    </source>
</evidence>
<comment type="function">
    <text evidence="1 14">DNA ligase that catalyzes the formation of phosphodiester linkages between 5'-phosphoryl and 3'-hydroxyl groups in double-stranded DNA using NAD as a coenzyme and as the energy source for the reaction. It is essential for DNA replication and repair of damaged DNA.</text>
</comment>
<gene>
    <name evidence="14" type="primary">ligA</name>
    <name evidence="16" type="ORF">A2832_00525</name>
</gene>
<comment type="similarity">
    <text evidence="13 14">Belongs to the NAD-dependent DNA ligase family. LigA subfamily.</text>
</comment>
<keyword evidence="6 14" id="KW-0479">Metal-binding</keyword>
<dbReference type="Gene3D" id="1.10.150.20">
    <property type="entry name" value="5' to 3' exonuclease, C-terminal subdomain"/>
    <property type="match status" value="2"/>
</dbReference>
<dbReference type="GO" id="GO:0003677">
    <property type="term" value="F:DNA binding"/>
    <property type="evidence" value="ECO:0007669"/>
    <property type="project" value="InterPro"/>
</dbReference>
<dbReference type="InterPro" id="IPR013840">
    <property type="entry name" value="DNAligase_N"/>
</dbReference>
<feature type="binding site" evidence="14">
    <location>
        <position position="293"/>
    </location>
    <ligand>
        <name>NAD(+)</name>
        <dbReference type="ChEBI" id="CHEBI:57540"/>
    </ligand>
</feature>
<dbReference type="InterPro" id="IPR036420">
    <property type="entry name" value="BRCT_dom_sf"/>
</dbReference>
<dbReference type="SUPFAM" id="SSF47781">
    <property type="entry name" value="RuvA domain 2-like"/>
    <property type="match status" value="1"/>
</dbReference>
<evidence type="ECO:0000256" key="4">
    <source>
        <dbReference type="ARBA" id="ARBA00022598"/>
    </source>
</evidence>
<evidence type="ECO:0000256" key="9">
    <source>
        <dbReference type="ARBA" id="ARBA00022842"/>
    </source>
</evidence>
<dbReference type="CDD" id="cd00114">
    <property type="entry name" value="LIGANc"/>
    <property type="match status" value="1"/>
</dbReference>
<evidence type="ECO:0000256" key="7">
    <source>
        <dbReference type="ARBA" id="ARBA00022763"/>
    </source>
</evidence>
<dbReference type="SUPFAM" id="SSF52113">
    <property type="entry name" value="BRCT domain"/>
    <property type="match status" value="1"/>
</dbReference>
<dbReference type="NCBIfam" id="TIGR00575">
    <property type="entry name" value="dnlj"/>
    <property type="match status" value="1"/>
</dbReference>
<dbReference type="SMART" id="SM00532">
    <property type="entry name" value="LIGANc"/>
    <property type="match status" value="1"/>
</dbReference>
<dbReference type="Pfam" id="PF12826">
    <property type="entry name" value="HHH_2"/>
    <property type="match status" value="1"/>
</dbReference>
<evidence type="ECO:0000313" key="16">
    <source>
        <dbReference type="EMBL" id="OHA89752.1"/>
    </source>
</evidence>
<feature type="domain" description="BRCT" evidence="15">
    <location>
        <begin position="575"/>
        <end position="652"/>
    </location>
</feature>
<comment type="caution">
    <text evidence="14">Lacks conserved residue(s) required for the propagation of feature annotation.</text>
</comment>
<dbReference type="AlphaFoldDB" id="A0A1G2SY07"/>
<dbReference type="PIRSF" id="PIRSF001604">
    <property type="entry name" value="LigA"/>
    <property type="match status" value="1"/>
</dbReference>
<dbReference type="InterPro" id="IPR013839">
    <property type="entry name" value="DNAligase_adenylation"/>
</dbReference>
<evidence type="ECO:0000256" key="5">
    <source>
        <dbReference type="ARBA" id="ARBA00022705"/>
    </source>
</evidence>
<dbReference type="Gene3D" id="2.40.50.140">
    <property type="entry name" value="Nucleic acid-binding proteins"/>
    <property type="match status" value="1"/>
</dbReference>
<feature type="binding site" evidence="14">
    <location>
        <begin position="85"/>
        <end position="86"/>
    </location>
    <ligand>
        <name>NAD(+)</name>
        <dbReference type="ChEBI" id="CHEBI:57540"/>
    </ligand>
</feature>
<keyword evidence="4 14" id="KW-0436">Ligase</keyword>
<dbReference type="Pfam" id="PF22745">
    <property type="entry name" value="Nlig-Ia"/>
    <property type="match status" value="1"/>
</dbReference>
<evidence type="ECO:0000256" key="3">
    <source>
        <dbReference type="ARBA" id="ARBA00013308"/>
    </source>
</evidence>
<dbReference type="Pfam" id="PF00533">
    <property type="entry name" value="BRCT"/>
    <property type="match status" value="1"/>
</dbReference>
<dbReference type="InterPro" id="IPR004150">
    <property type="entry name" value="NAD_DNA_ligase_OB"/>
</dbReference>
<evidence type="ECO:0000256" key="12">
    <source>
        <dbReference type="ARBA" id="ARBA00034005"/>
    </source>
</evidence>
<keyword evidence="14" id="KW-0464">Manganese</keyword>
<dbReference type="InterPro" id="IPR003583">
    <property type="entry name" value="Hlx-hairpin-Hlx_DNA-bd_motif"/>
</dbReference>
<dbReference type="GO" id="GO:0006260">
    <property type="term" value="P:DNA replication"/>
    <property type="evidence" value="ECO:0007669"/>
    <property type="project" value="UniProtKB-KW"/>
</dbReference>
<dbReference type="Gene3D" id="1.10.287.610">
    <property type="entry name" value="Helix hairpin bin"/>
    <property type="match status" value="1"/>
</dbReference>
<evidence type="ECO:0000256" key="8">
    <source>
        <dbReference type="ARBA" id="ARBA00022833"/>
    </source>
</evidence>
<dbReference type="FunFam" id="2.40.50.140:FF:000012">
    <property type="entry name" value="DNA ligase"/>
    <property type="match status" value="1"/>
</dbReference>
<dbReference type="SMART" id="SM00278">
    <property type="entry name" value="HhH1"/>
    <property type="match status" value="4"/>
</dbReference>
<dbReference type="PANTHER" id="PTHR23389:SF9">
    <property type="entry name" value="DNA LIGASE"/>
    <property type="match status" value="1"/>
</dbReference>
<feature type="binding site" evidence="14">
    <location>
        <position position="317"/>
    </location>
    <ligand>
        <name>NAD(+)</name>
        <dbReference type="ChEBI" id="CHEBI:57540"/>
    </ligand>
</feature>
<feature type="binding site" evidence="14">
    <location>
        <position position="116"/>
    </location>
    <ligand>
        <name>NAD(+)</name>
        <dbReference type="ChEBI" id="CHEBI:57540"/>
    </ligand>
</feature>
<dbReference type="Proteomes" id="UP000178538">
    <property type="component" value="Unassembled WGS sequence"/>
</dbReference>
<evidence type="ECO:0000256" key="1">
    <source>
        <dbReference type="ARBA" id="ARBA00004067"/>
    </source>
</evidence>
<dbReference type="InterPro" id="IPR001357">
    <property type="entry name" value="BRCT_dom"/>
</dbReference>
<dbReference type="GO" id="GO:0006281">
    <property type="term" value="P:DNA repair"/>
    <property type="evidence" value="ECO:0007669"/>
    <property type="project" value="UniProtKB-KW"/>
</dbReference>
<reference evidence="16 17" key="1">
    <citation type="journal article" date="2016" name="Nat. Commun.">
        <title>Thousands of microbial genomes shed light on interconnected biogeochemical processes in an aquifer system.</title>
        <authorList>
            <person name="Anantharaman K."/>
            <person name="Brown C.T."/>
            <person name="Hug L.A."/>
            <person name="Sharon I."/>
            <person name="Castelle C.J."/>
            <person name="Probst A.J."/>
            <person name="Thomas B.C."/>
            <person name="Singh A."/>
            <person name="Wilkins M.J."/>
            <person name="Karaoz U."/>
            <person name="Brodie E.L."/>
            <person name="Williams K.H."/>
            <person name="Hubbard S.S."/>
            <person name="Banfield J.F."/>
        </authorList>
    </citation>
    <scope>NUCLEOTIDE SEQUENCE [LARGE SCALE GENOMIC DNA]</scope>
</reference>
<feature type="binding site" evidence="14">
    <location>
        <position position="139"/>
    </location>
    <ligand>
        <name>NAD(+)</name>
        <dbReference type="ChEBI" id="CHEBI:57540"/>
    </ligand>
</feature>
<evidence type="ECO:0000259" key="15">
    <source>
        <dbReference type="PROSITE" id="PS50172"/>
    </source>
</evidence>
<evidence type="ECO:0000256" key="13">
    <source>
        <dbReference type="ARBA" id="ARBA00060881"/>
    </source>
</evidence>
<dbReference type="NCBIfam" id="NF005932">
    <property type="entry name" value="PRK07956.1"/>
    <property type="match status" value="1"/>
</dbReference>
<keyword evidence="11 14" id="KW-0234">DNA repair</keyword>
<keyword evidence="9 14" id="KW-0460">Magnesium</keyword>
<dbReference type="InterPro" id="IPR001679">
    <property type="entry name" value="DNA_ligase"/>
</dbReference>